<dbReference type="EMBL" id="CP001359">
    <property type="protein sequence ID" value="ACL66347.1"/>
    <property type="molecule type" value="Genomic_DNA"/>
</dbReference>
<organism evidence="2 3">
    <name type="scientific">Anaeromyxobacter dehalogenans (strain ATCC BAA-258 / DSM 21875 / 2CP-1)</name>
    <dbReference type="NCBI Taxonomy" id="455488"/>
    <lineage>
        <taxon>Bacteria</taxon>
        <taxon>Pseudomonadati</taxon>
        <taxon>Myxococcota</taxon>
        <taxon>Myxococcia</taxon>
        <taxon>Myxococcales</taxon>
        <taxon>Cystobacterineae</taxon>
        <taxon>Anaeromyxobacteraceae</taxon>
        <taxon>Anaeromyxobacter</taxon>
    </lineage>
</organism>
<dbReference type="SMART" id="SM00028">
    <property type="entry name" value="TPR"/>
    <property type="match status" value="4"/>
</dbReference>
<dbReference type="PANTHER" id="PTHR44366">
    <property type="entry name" value="UDP-N-ACETYLGLUCOSAMINE--PEPTIDE N-ACETYLGLUCOSAMINYLTRANSFERASE 110 KDA SUBUNIT"/>
    <property type="match status" value="1"/>
</dbReference>
<keyword evidence="1" id="KW-0802">TPR repeat</keyword>
<dbReference type="PROSITE" id="PS51257">
    <property type="entry name" value="PROKAR_LIPOPROTEIN"/>
    <property type="match status" value="1"/>
</dbReference>
<dbReference type="Gene3D" id="1.25.40.10">
    <property type="entry name" value="Tetratricopeptide repeat domain"/>
    <property type="match status" value="3"/>
</dbReference>
<dbReference type="InterPro" id="IPR037919">
    <property type="entry name" value="OGT"/>
</dbReference>
<dbReference type="HOGENOM" id="CLU_1052288_0_0_7"/>
<dbReference type="KEGG" id="acp:A2cp1_3012"/>
<dbReference type="InterPro" id="IPR019734">
    <property type="entry name" value="TPR_rpt"/>
</dbReference>
<sequence>MRPVAMLGMMLLASTIGCATARKPDVLGAQRALASELVARKDWPAAFAAADGLCRGAPGRPEGYLLRGIVYREQGLQAEAEADLREALRLERKLAAAHSALAILYDTQGRSAEAQEHHRQAAELEPRNAGYLNNVGFSLFAHGRAREAIPVLHEALRAAPADARIRNNLGFAYAASGDLSRAAEQFERGGSPAQAKNNMGWAYERRGARAQAFDAYVESVRADPGAPAARENLARLAKELQRDLPSDLATPGGV</sequence>
<dbReference type="PANTHER" id="PTHR44366:SF1">
    <property type="entry name" value="UDP-N-ACETYLGLUCOSAMINE--PEPTIDE N-ACETYLGLUCOSAMINYLTRANSFERASE 110 KDA SUBUNIT"/>
    <property type="match status" value="1"/>
</dbReference>
<dbReference type="Pfam" id="PF13181">
    <property type="entry name" value="TPR_8"/>
    <property type="match status" value="1"/>
</dbReference>
<dbReference type="Pfam" id="PF14559">
    <property type="entry name" value="TPR_19"/>
    <property type="match status" value="1"/>
</dbReference>
<dbReference type="GO" id="GO:0006493">
    <property type="term" value="P:protein O-linked glycosylation"/>
    <property type="evidence" value="ECO:0007669"/>
    <property type="project" value="InterPro"/>
</dbReference>
<proteinExistence type="predicted"/>
<evidence type="ECO:0000313" key="2">
    <source>
        <dbReference type="EMBL" id="ACL66347.1"/>
    </source>
</evidence>
<dbReference type="SUPFAM" id="SSF48452">
    <property type="entry name" value="TPR-like"/>
    <property type="match status" value="1"/>
</dbReference>
<dbReference type="InterPro" id="IPR011990">
    <property type="entry name" value="TPR-like_helical_dom_sf"/>
</dbReference>
<keyword evidence="3" id="KW-1185">Reference proteome</keyword>
<evidence type="ECO:0000313" key="3">
    <source>
        <dbReference type="Proteomes" id="UP000007089"/>
    </source>
</evidence>
<dbReference type="RefSeq" id="WP_012634077.1">
    <property type="nucleotide sequence ID" value="NC_011891.1"/>
</dbReference>
<dbReference type="Proteomes" id="UP000007089">
    <property type="component" value="Chromosome"/>
</dbReference>
<dbReference type="PROSITE" id="PS50005">
    <property type="entry name" value="TPR"/>
    <property type="match status" value="2"/>
</dbReference>
<accession>B8JFH0</accession>
<dbReference type="AlphaFoldDB" id="B8JFH0"/>
<reference evidence="2" key="1">
    <citation type="submission" date="2009-01" db="EMBL/GenBank/DDBJ databases">
        <title>Complete sequence of Anaeromyxobacter dehalogenans 2CP-1.</title>
        <authorList>
            <consortium name="US DOE Joint Genome Institute"/>
            <person name="Lucas S."/>
            <person name="Copeland A."/>
            <person name="Lapidus A."/>
            <person name="Glavina del Rio T."/>
            <person name="Dalin E."/>
            <person name="Tice H."/>
            <person name="Bruce D."/>
            <person name="Goodwin L."/>
            <person name="Pitluck S."/>
            <person name="Saunders E."/>
            <person name="Brettin T."/>
            <person name="Detter J.C."/>
            <person name="Han C."/>
            <person name="Larimer F."/>
            <person name="Land M."/>
            <person name="Hauser L."/>
            <person name="Kyrpides N."/>
            <person name="Ovchinnikova G."/>
            <person name="Beliaev A.S."/>
            <person name="Richardson P."/>
        </authorList>
    </citation>
    <scope>NUCLEOTIDE SEQUENCE</scope>
    <source>
        <strain evidence="2">2CP-1</strain>
    </source>
</reference>
<protein>
    <submittedName>
        <fullName evidence="2">Tetratricopeptide TPR_2 repeat protein</fullName>
    </submittedName>
</protein>
<name>B8JFH0_ANAD2</name>
<gene>
    <name evidence="2" type="ordered locus">A2cp1_3012</name>
</gene>
<dbReference type="GO" id="GO:0097363">
    <property type="term" value="F:protein O-acetylglucosaminyltransferase activity"/>
    <property type="evidence" value="ECO:0007669"/>
    <property type="project" value="TreeGrafter"/>
</dbReference>
<evidence type="ECO:0000256" key="1">
    <source>
        <dbReference type="PROSITE-ProRule" id="PRU00339"/>
    </source>
</evidence>
<feature type="repeat" description="TPR" evidence="1">
    <location>
        <begin position="95"/>
        <end position="128"/>
    </location>
</feature>
<feature type="repeat" description="TPR" evidence="1">
    <location>
        <begin position="193"/>
        <end position="226"/>
    </location>
</feature>